<keyword evidence="6" id="KW-1185">Reference proteome</keyword>
<organism evidence="5 6">
    <name type="scientific">Sphingobacterium kyonggiense</name>
    <dbReference type="NCBI Taxonomy" id="714075"/>
    <lineage>
        <taxon>Bacteria</taxon>
        <taxon>Pseudomonadati</taxon>
        <taxon>Bacteroidota</taxon>
        <taxon>Sphingobacteriia</taxon>
        <taxon>Sphingobacteriales</taxon>
        <taxon>Sphingobacteriaceae</taxon>
        <taxon>Sphingobacterium</taxon>
    </lineage>
</organism>
<comment type="caution">
    <text evidence="5">The sequence shown here is derived from an EMBL/GenBank/DDBJ whole genome shotgun (WGS) entry which is preliminary data.</text>
</comment>
<protein>
    <recommendedName>
        <fullName evidence="4">HTH luxR-type domain-containing protein</fullName>
    </recommendedName>
</protein>
<feature type="domain" description="HTH luxR-type" evidence="4">
    <location>
        <begin position="202"/>
        <end position="267"/>
    </location>
</feature>
<dbReference type="PANTHER" id="PTHR44688:SF16">
    <property type="entry name" value="DNA-BINDING TRANSCRIPTIONAL ACTIVATOR DEVR_DOSR"/>
    <property type="match status" value="1"/>
</dbReference>
<dbReference type="Gene3D" id="1.10.10.10">
    <property type="entry name" value="Winged helix-like DNA-binding domain superfamily/Winged helix DNA-binding domain"/>
    <property type="match status" value="1"/>
</dbReference>
<dbReference type="Proteomes" id="UP001500101">
    <property type="component" value="Unassembled WGS sequence"/>
</dbReference>
<evidence type="ECO:0000256" key="3">
    <source>
        <dbReference type="ARBA" id="ARBA00023163"/>
    </source>
</evidence>
<dbReference type="PROSITE" id="PS00622">
    <property type="entry name" value="HTH_LUXR_1"/>
    <property type="match status" value="1"/>
</dbReference>
<evidence type="ECO:0000313" key="5">
    <source>
        <dbReference type="EMBL" id="GAA4145500.1"/>
    </source>
</evidence>
<evidence type="ECO:0000313" key="6">
    <source>
        <dbReference type="Proteomes" id="UP001500101"/>
    </source>
</evidence>
<name>A0ABP7Z1U0_9SPHI</name>
<evidence type="ECO:0000259" key="4">
    <source>
        <dbReference type="PROSITE" id="PS50043"/>
    </source>
</evidence>
<dbReference type="InterPro" id="IPR016032">
    <property type="entry name" value="Sig_transdc_resp-reg_C-effctor"/>
</dbReference>
<accession>A0ABP7Z1U0</accession>
<proteinExistence type="predicted"/>
<keyword evidence="3" id="KW-0804">Transcription</keyword>
<evidence type="ECO:0000256" key="1">
    <source>
        <dbReference type="ARBA" id="ARBA00023015"/>
    </source>
</evidence>
<dbReference type="PROSITE" id="PS50043">
    <property type="entry name" value="HTH_LUXR_2"/>
    <property type="match status" value="1"/>
</dbReference>
<dbReference type="PANTHER" id="PTHR44688">
    <property type="entry name" value="DNA-BINDING TRANSCRIPTIONAL ACTIVATOR DEVR_DOSR"/>
    <property type="match status" value="1"/>
</dbReference>
<dbReference type="SMART" id="SM00421">
    <property type="entry name" value="HTH_LUXR"/>
    <property type="match status" value="1"/>
</dbReference>
<dbReference type="InterPro" id="IPR000792">
    <property type="entry name" value="Tscrpt_reg_LuxR_C"/>
</dbReference>
<dbReference type="SUPFAM" id="SSF46894">
    <property type="entry name" value="C-terminal effector domain of the bipartite response regulators"/>
    <property type="match status" value="1"/>
</dbReference>
<evidence type="ECO:0000256" key="2">
    <source>
        <dbReference type="ARBA" id="ARBA00023125"/>
    </source>
</evidence>
<dbReference type="PRINTS" id="PR00038">
    <property type="entry name" value="HTHLUXR"/>
</dbReference>
<dbReference type="EMBL" id="BAAAZI010000012">
    <property type="protein sequence ID" value="GAA4145500.1"/>
    <property type="molecule type" value="Genomic_DNA"/>
</dbReference>
<gene>
    <name evidence="5" type="ORF">GCM10022216_29470</name>
</gene>
<dbReference type="CDD" id="cd06170">
    <property type="entry name" value="LuxR_C_like"/>
    <property type="match status" value="1"/>
</dbReference>
<dbReference type="Pfam" id="PF00196">
    <property type="entry name" value="GerE"/>
    <property type="match status" value="1"/>
</dbReference>
<dbReference type="RefSeq" id="WP_344675553.1">
    <property type="nucleotide sequence ID" value="NZ_BAAAZI010000012.1"/>
</dbReference>
<keyword evidence="1" id="KW-0805">Transcription regulation</keyword>
<dbReference type="Gene3D" id="3.30.450.20">
    <property type="entry name" value="PAS domain"/>
    <property type="match status" value="1"/>
</dbReference>
<sequence length="269" mass="31255">MKLDSFLFRKISQSFQEFSKYSQKSVGKAEAMQRKKDFDLNNYLRVFHAFDTYFYSLADISTLSIVDAGGPIEQFTGYTKEEVIRRGYSLMLSIHHLKDTIRATRGGTKYFKYLYAQAPEKRPYIKVNRTLDLICKNGKTLFVLAQSIPVLFNEHMEPIYMLNIYSDISNLQPSRQYSHYLIDNSDAEHPKKISLFDKNDYSDCFQAAVSPSEMRVLELVAQGHDSKLIADKLFISEHTVRTHRKNILKKMDCNNMTEVVRKALVEGWL</sequence>
<reference evidence="6" key="1">
    <citation type="journal article" date="2019" name="Int. J. Syst. Evol. Microbiol.">
        <title>The Global Catalogue of Microorganisms (GCM) 10K type strain sequencing project: providing services to taxonomists for standard genome sequencing and annotation.</title>
        <authorList>
            <consortium name="The Broad Institute Genomics Platform"/>
            <consortium name="The Broad Institute Genome Sequencing Center for Infectious Disease"/>
            <person name="Wu L."/>
            <person name="Ma J."/>
        </authorList>
    </citation>
    <scope>NUCLEOTIDE SEQUENCE [LARGE SCALE GENOMIC DNA]</scope>
    <source>
        <strain evidence="6">JCM 16704</strain>
    </source>
</reference>
<keyword evidence="2" id="KW-0238">DNA-binding</keyword>
<dbReference type="InterPro" id="IPR036388">
    <property type="entry name" value="WH-like_DNA-bd_sf"/>
</dbReference>